<feature type="domain" description="Sodium/calcium exchanger membrane region" evidence="6">
    <location>
        <begin position="7"/>
        <end position="147"/>
    </location>
</feature>
<dbReference type="InterPro" id="IPR044880">
    <property type="entry name" value="NCX_ion-bd_dom_sf"/>
</dbReference>
<sequence>MGSLTEILLIFFLLFVLVKSADLVQESMVTVSKAMNLSPFLVGFVVLALASSLPELSVALTSAATNVPELSLGNLIGSSIVVLSLIIGSTAIKAGSLPFTGSYSLSSLLLTLGLISTQVIVLLDGELSRDDGILLITGYIVVTAVVLRKVIKLRPKKRRRKKAAFAKLLAFSAVGVLGLLIASNLLVETAVDFSESLGISKTIVGMLLFSIGTNLPELTMLLRSNTVDKSKLAVGNFVGVTALHIPALGLLAIISPHQIANVSIIAIGQFFLALCLILFALFATTGKEIQRREGYLLVSLYLAWVFIESVNAIILRQ</sequence>
<evidence type="ECO:0000313" key="8">
    <source>
        <dbReference type="Proteomes" id="UP000781173"/>
    </source>
</evidence>
<dbReference type="GO" id="GO:0006874">
    <property type="term" value="P:intracellular calcium ion homeostasis"/>
    <property type="evidence" value="ECO:0007669"/>
    <property type="project" value="TreeGrafter"/>
</dbReference>
<dbReference type="Pfam" id="PF01699">
    <property type="entry name" value="Na_Ca_ex"/>
    <property type="match status" value="2"/>
</dbReference>
<evidence type="ECO:0000256" key="2">
    <source>
        <dbReference type="ARBA" id="ARBA00022692"/>
    </source>
</evidence>
<dbReference type="InterPro" id="IPR004481">
    <property type="entry name" value="K/Na/Ca-exchanger"/>
</dbReference>
<dbReference type="Gene3D" id="1.20.1420.30">
    <property type="entry name" value="NCX, central ion-binding region"/>
    <property type="match status" value="1"/>
</dbReference>
<feature type="transmembrane region" description="Helical" evidence="5">
    <location>
        <begin position="234"/>
        <end position="254"/>
    </location>
</feature>
<dbReference type="AlphaFoldDB" id="A0A952AL18"/>
<comment type="caution">
    <text evidence="7">The sequence shown here is derived from an EMBL/GenBank/DDBJ whole genome shotgun (WGS) entry which is preliminary data.</text>
</comment>
<accession>A0A952AL18</accession>
<evidence type="ECO:0000259" key="6">
    <source>
        <dbReference type="Pfam" id="PF01699"/>
    </source>
</evidence>
<dbReference type="GO" id="GO:0005886">
    <property type="term" value="C:plasma membrane"/>
    <property type="evidence" value="ECO:0007669"/>
    <property type="project" value="TreeGrafter"/>
</dbReference>
<reference evidence="7" key="1">
    <citation type="journal article" date="2022" name="ISME J.">
        <title>A general approach to explore prokaryotic protein glycosylation reveals the unique surface layer modulation of an anammox bacterium.</title>
        <authorList>
            <person name="Pabst M."/>
            <person name="Grouzdev D.S."/>
            <person name="Lawson C.E."/>
            <person name="Kleikamp H.B.C."/>
            <person name="de Ram C."/>
            <person name="Louwen R."/>
            <person name="Lin Y.M."/>
            <person name="Lucker S."/>
            <person name="van Loosdrecht M.C.M."/>
            <person name="Laureni M."/>
        </authorList>
    </citation>
    <scope>NUCLEOTIDE SEQUENCE</scope>
    <source>
        <strain evidence="7">BROCD043</strain>
    </source>
</reference>
<evidence type="ECO:0000256" key="3">
    <source>
        <dbReference type="ARBA" id="ARBA00022989"/>
    </source>
</evidence>
<proteinExistence type="predicted"/>
<dbReference type="InterPro" id="IPR004837">
    <property type="entry name" value="NaCa_Exmemb"/>
</dbReference>
<feature type="transmembrane region" description="Helical" evidence="5">
    <location>
        <begin position="260"/>
        <end position="283"/>
    </location>
</feature>
<keyword evidence="4 5" id="KW-0472">Membrane</keyword>
<evidence type="ECO:0000256" key="4">
    <source>
        <dbReference type="ARBA" id="ARBA00023136"/>
    </source>
</evidence>
<feature type="transmembrane region" description="Helical" evidence="5">
    <location>
        <begin position="203"/>
        <end position="222"/>
    </location>
</feature>
<dbReference type="PANTHER" id="PTHR10846">
    <property type="entry name" value="SODIUM/POTASSIUM/CALCIUM EXCHANGER"/>
    <property type="match status" value="1"/>
</dbReference>
<feature type="transmembrane region" description="Helical" evidence="5">
    <location>
        <begin position="6"/>
        <end position="24"/>
    </location>
</feature>
<dbReference type="GO" id="GO:0005262">
    <property type="term" value="F:calcium channel activity"/>
    <property type="evidence" value="ECO:0007669"/>
    <property type="project" value="TreeGrafter"/>
</dbReference>
<organism evidence="7 8">
    <name type="scientific">Candidatus Dojkabacteria bacterium</name>
    <dbReference type="NCBI Taxonomy" id="2099670"/>
    <lineage>
        <taxon>Bacteria</taxon>
        <taxon>Candidatus Dojkabacteria</taxon>
    </lineage>
</organism>
<dbReference type="Proteomes" id="UP000781173">
    <property type="component" value="Unassembled WGS sequence"/>
</dbReference>
<dbReference type="GO" id="GO:0008273">
    <property type="term" value="F:calcium, potassium:sodium antiporter activity"/>
    <property type="evidence" value="ECO:0007669"/>
    <property type="project" value="TreeGrafter"/>
</dbReference>
<feature type="transmembrane region" description="Helical" evidence="5">
    <location>
        <begin position="163"/>
        <end position="183"/>
    </location>
</feature>
<feature type="domain" description="Sodium/calcium exchanger membrane region" evidence="6">
    <location>
        <begin position="168"/>
        <end position="307"/>
    </location>
</feature>
<evidence type="ECO:0000256" key="5">
    <source>
        <dbReference type="SAM" id="Phobius"/>
    </source>
</evidence>
<feature type="transmembrane region" description="Helical" evidence="5">
    <location>
        <begin position="295"/>
        <end position="315"/>
    </location>
</feature>
<dbReference type="EMBL" id="JACFOF010000012">
    <property type="protein sequence ID" value="MBW7954010.1"/>
    <property type="molecule type" value="Genomic_DNA"/>
</dbReference>
<name>A0A952AL18_9BACT</name>
<feature type="transmembrane region" description="Helical" evidence="5">
    <location>
        <begin position="36"/>
        <end position="53"/>
    </location>
</feature>
<evidence type="ECO:0000313" key="7">
    <source>
        <dbReference type="EMBL" id="MBW7954010.1"/>
    </source>
</evidence>
<keyword evidence="3 5" id="KW-1133">Transmembrane helix</keyword>
<feature type="transmembrane region" description="Helical" evidence="5">
    <location>
        <begin position="133"/>
        <end position="151"/>
    </location>
</feature>
<dbReference type="PANTHER" id="PTHR10846:SF8">
    <property type="entry name" value="INNER MEMBRANE PROTEIN YRBG"/>
    <property type="match status" value="1"/>
</dbReference>
<comment type="subcellular location">
    <subcellularLocation>
        <location evidence="1">Membrane</location>
        <topology evidence="1">Multi-pass membrane protein</topology>
    </subcellularLocation>
</comment>
<keyword evidence="2 5" id="KW-0812">Transmembrane</keyword>
<feature type="transmembrane region" description="Helical" evidence="5">
    <location>
        <begin position="73"/>
        <end position="91"/>
    </location>
</feature>
<protein>
    <submittedName>
        <fullName evidence="7">Sodium:calcium antiporter</fullName>
    </submittedName>
</protein>
<evidence type="ECO:0000256" key="1">
    <source>
        <dbReference type="ARBA" id="ARBA00004141"/>
    </source>
</evidence>
<gene>
    <name evidence="7" type="ORF">H3C67_04435</name>
</gene>